<sequence>MASVNAHTGYQSGLRSEQQHFQGASMSHLPHQAPSVQHPPQPQPMHQRRFGPPVQMQHVQQTRQASGLRPVEQQDKSWQGDRMLHIYLWDYFRKRGFSQAAQALVDEAGVPPDQDVPIDAPQGLIFEWWTVFWEIFTARSIEPSAASMFKSDGHAYNHSQDVTRSRALQDQHVRHNQHMAQRAALPIVHQGPSWPIAAAAIPSAMTNGSAVRGVAGPMPNHARSGSQQAGPSLIRTTVRKGNDARPNSTSPTQCAPSAPLGIASGGSSSGSSEQTSAFATPNSQTSPSSAITRESTSPQQALNHDVSQLLGLPRPASNVVIQQCMNMMNLGTRKVEELALDERNALATRVRRLQTAQNDAQLRLAQLHGLQPPTGLVHSSAQQDPKQSQQLPHEPQQQQPCGQGDEQRRQQQQAQIQAQLSQLQQQQQQQLQQQKQLQQQPLQTQHSQRPPMEHIQQPSVLMPHAGQKRKEPPNAYMPLDRGPPNSVRLGLEQQQQGASPYPPSQQQQHTGHKISSPSPHANGHPLPQASIPKHLQQQQPNLALAQQPPQLRRAPSSHSHMQGRSPANGMFNSQHFGPSSHANGNSPSGQAGMLAPTPGPEHPGIAMSPMRPPPSPSPGPVASIPSAPNGWHQQHGPPTINGNPNGSHGVGPTNGSQFGPAAQSPHMLGPVKLGPYSQQPSPTELRPPSRPQSVQGIVLSNSHLGPPPPDGGHKASSQPPPDLSYGGPPNSNAADGVRGINGHGGSAGHDNSNASNGSSGTGAGTSVFGGLDFDFNVFLSGVSNLDSGEMALVDQVGSLSGL</sequence>
<organism evidence="2 3">
    <name type="scientific">Testicularia cyperi</name>
    <dbReference type="NCBI Taxonomy" id="1882483"/>
    <lineage>
        <taxon>Eukaryota</taxon>
        <taxon>Fungi</taxon>
        <taxon>Dikarya</taxon>
        <taxon>Basidiomycota</taxon>
        <taxon>Ustilaginomycotina</taxon>
        <taxon>Ustilaginomycetes</taxon>
        <taxon>Ustilaginales</taxon>
        <taxon>Anthracoideaceae</taxon>
        <taxon>Testicularia</taxon>
    </lineage>
</organism>
<dbReference type="AlphaFoldDB" id="A0A317Y1T0"/>
<evidence type="ECO:0000313" key="3">
    <source>
        <dbReference type="Proteomes" id="UP000246740"/>
    </source>
</evidence>
<name>A0A317Y1T0_9BASI</name>
<feature type="compositionally biased region" description="Pro residues" evidence="1">
    <location>
        <begin position="610"/>
        <end position="619"/>
    </location>
</feature>
<feature type="region of interest" description="Disordered" evidence="1">
    <location>
        <begin position="371"/>
        <end position="414"/>
    </location>
</feature>
<proteinExistence type="predicted"/>
<evidence type="ECO:0000313" key="2">
    <source>
        <dbReference type="EMBL" id="PWZ03521.1"/>
    </source>
</evidence>
<accession>A0A317Y1T0</accession>
<evidence type="ECO:0000256" key="1">
    <source>
        <dbReference type="SAM" id="MobiDB-lite"/>
    </source>
</evidence>
<dbReference type="STRING" id="1882483.A0A317Y1T0"/>
<feature type="region of interest" description="Disordered" evidence="1">
    <location>
        <begin position="211"/>
        <end position="300"/>
    </location>
</feature>
<dbReference type="OrthoDB" id="5600002at2759"/>
<feature type="region of interest" description="Disordered" evidence="1">
    <location>
        <begin position="547"/>
        <end position="763"/>
    </location>
</feature>
<reference evidence="2 3" key="1">
    <citation type="journal article" date="2018" name="Mol. Biol. Evol.">
        <title>Broad Genomic Sampling Reveals a Smut Pathogenic Ancestry of the Fungal Clade Ustilaginomycotina.</title>
        <authorList>
            <person name="Kijpornyongpan T."/>
            <person name="Mondo S.J."/>
            <person name="Barry K."/>
            <person name="Sandor L."/>
            <person name="Lee J."/>
            <person name="Lipzen A."/>
            <person name="Pangilinan J."/>
            <person name="LaButti K."/>
            <person name="Hainaut M."/>
            <person name="Henrissat B."/>
            <person name="Grigoriev I.V."/>
            <person name="Spatafora J.W."/>
            <person name="Aime M.C."/>
        </authorList>
    </citation>
    <scope>NUCLEOTIDE SEQUENCE [LARGE SCALE GENOMIC DNA]</scope>
    <source>
        <strain evidence="2 3">MCA 3645</strain>
    </source>
</reference>
<dbReference type="EMBL" id="KZ819188">
    <property type="protein sequence ID" value="PWZ03521.1"/>
    <property type="molecule type" value="Genomic_DNA"/>
</dbReference>
<dbReference type="InterPro" id="IPR044716">
    <property type="entry name" value="LEUNIG-like"/>
</dbReference>
<feature type="compositionally biased region" description="Low complexity" evidence="1">
    <location>
        <begin position="387"/>
        <end position="414"/>
    </location>
</feature>
<feature type="compositionally biased region" description="Low complexity" evidence="1">
    <location>
        <begin position="748"/>
        <end position="763"/>
    </location>
</feature>
<feature type="compositionally biased region" description="Polar residues" evidence="1">
    <location>
        <begin position="245"/>
        <end position="255"/>
    </location>
</feature>
<dbReference type="PANTHER" id="PTHR44376:SF5">
    <property type="entry name" value="TRANSCRIPTIONAL COREPRESSOR LEUNIG ISOFORM X1"/>
    <property type="match status" value="1"/>
</dbReference>
<protein>
    <submittedName>
        <fullName evidence="2">Uncharacterized protein</fullName>
    </submittedName>
</protein>
<dbReference type="PROSITE" id="PS50896">
    <property type="entry name" value="LISH"/>
    <property type="match status" value="1"/>
</dbReference>
<feature type="compositionally biased region" description="Polar residues" evidence="1">
    <location>
        <begin position="1"/>
        <end position="25"/>
    </location>
</feature>
<keyword evidence="3" id="KW-1185">Reference proteome</keyword>
<feature type="compositionally biased region" description="Polar residues" evidence="1">
    <location>
        <begin position="570"/>
        <end position="589"/>
    </location>
</feature>
<feature type="compositionally biased region" description="Polar residues" evidence="1">
    <location>
        <begin position="273"/>
        <end position="300"/>
    </location>
</feature>
<feature type="compositionally biased region" description="Polar residues" evidence="1">
    <location>
        <begin position="377"/>
        <end position="386"/>
    </location>
</feature>
<gene>
    <name evidence="2" type="ORF">BCV70DRAFT_18751</name>
</gene>
<dbReference type="GO" id="GO:0003714">
    <property type="term" value="F:transcription corepressor activity"/>
    <property type="evidence" value="ECO:0007669"/>
    <property type="project" value="InterPro"/>
</dbReference>
<feature type="region of interest" description="Disordered" evidence="1">
    <location>
        <begin position="1"/>
        <end position="75"/>
    </location>
</feature>
<dbReference type="InParanoid" id="A0A317Y1T0"/>
<dbReference type="Proteomes" id="UP000246740">
    <property type="component" value="Unassembled WGS sequence"/>
</dbReference>
<dbReference type="InterPro" id="IPR006594">
    <property type="entry name" value="LisH"/>
</dbReference>
<dbReference type="PANTHER" id="PTHR44376">
    <property type="entry name" value="TRANSCRIPTIONAL REGULATOR OF FILAMENTOUS GROWTH FLO8"/>
    <property type="match status" value="1"/>
</dbReference>
<feature type="compositionally biased region" description="Polar residues" evidence="1">
    <location>
        <begin position="492"/>
        <end position="519"/>
    </location>
</feature>
<feature type="compositionally biased region" description="Polar residues" evidence="1">
    <location>
        <begin position="691"/>
        <end position="703"/>
    </location>
</feature>
<feature type="region of interest" description="Disordered" evidence="1">
    <location>
        <begin position="465"/>
        <end position="530"/>
    </location>
</feature>